<evidence type="ECO:0000313" key="1">
    <source>
        <dbReference type="EMBL" id="KAK9094461.1"/>
    </source>
</evidence>
<organism evidence="1 2">
    <name type="scientific">Stephania cephalantha</name>
    <dbReference type="NCBI Taxonomy" id="152367"/>
    <lineage>
        <taxon>Eukaryota</taxon>
        <taxon>Viridiplantae</taxon>
        <taxon>Streptophyta</taxon>
        <taxon>Embryophyta</taxon>
        <taxon>Tracheophyta</taxon>
        <taxon>Spermatophyta</taxon>
        <taxon>Magnoliopsida</taxon>
        <taxon>Ranunculales</taxon>
        <taxon>Menispermaceae</taxon>
        <taxon>Menispermoideae</taxon>
        <taxon>Cissampelideae</taxon>
        <taxon>Stephania</taxon>
    </lineage>
</organism>
<comment type="caution">
    <text evidence="1">The sequence shown here is derived from an EMBL/GenBank/DDBJ whole genome shotgun (WGS) entry which is preliminary data.</text>
</comment>
<dbReference type="AlphaFoldDB" id="A0AAP0EJ58"/>
<keyword evidence="2" id="KW-1185">Reference proteome</keyword>
<protein>
    <submittedName>
        <fullName evidence="1">Uncharacterized protein</fullName>
    </submittedName>
</protein>
<dbReference type="EMBL" id="JBBNAG010000011">
    <property type="protein sequence ID" value="KAK9094461.1"/>
    <property type="molecule type" value="Genomic_DNA"/>
</dbReference>
<sequence length="79" mass="7984">MTEWTTDLLGVDDKVDVDQGGGRTGGAAGVWVALGVVVGGADVAGAVWGPGDGVDGGLVAVELYDWEGWEADVEDDHLG</sequence>
<gene>
    <name evidence="1" type="ORF">Scep_025930</name>
</gene>
<dbReference type="Proteomes" id="UP001419268">
    <property type="component" value="Unassembled WGS sequence"/>
</dbReference>
<name>A0AAP0EJ58_9MAGN</name>
<evidence type="ECO:0000313" key="2">
    <source>
        <dbReference type="Proteomes" id="UP001419268"/>
    </source>
</evidence>
<reference evidence="1 2" key="1">
    <citation type="submission" date="2024-01" db="EMBL/GenBank/DDBJ databases">
        <title>Genome assemblies of Stephania.</title>
        <authorList>
            <person name="Yang L."/>
        </authorList>
    </citation>
    <scope>NUCLEOTIDE SEQUENCE [LARGE SCALE GENOMIC DNA]</scope>
    <source>
        <strain evidence="1">JXDWG</strain>
        <tissue evidence="1">Leaf</tissue>
    </source>
</reference>
<proteinExistence type="predicted"/>
<accession>A0AAP0EJ58</accession>